<proteinExistence type="predicted"/>
<name>A0AA36DUU4_CYLNA</name>
<comment type="caution">
    <text evidence="1">The sequence shown here is derived from an EMBL/GenBank/DDBJ whole genome shotgun (WGS) entry which is preliminary data.</text>
</comment>
<dbReference type="EMBL" id="CATQJL010000112">
    <property type="protein sequence ID" value="CAJ0593823.1"/>
    <property type="molecule type" value="Genomic_DNA"/>
</dbReference>
<protein>
    <submittedName>
        <fullName evidence="1">Uncharacterized protein</fullName>
    </submittedName>
</protein>
<gene>
    <name evidence="1" type="ORF">CYNAS_LOCUS5806</name>
</gene>
<evidence type="ECO:0000313" key="1">
    <source>
        <dbReference type="EMBL" id="CAJ0593823.1"/>
    </source>
</evidence>
<dbReference type="AlphaFoldDB" id="A0AA36DUU4"/>
<reference evidence="1" key="1">
    <citation type="submission" date="2023-07" db="EMBL/GenBank/DDBJ databases">
        <authorList>
            <consortium name="CYATHOMIX"/>
        </authorList>
    </citation>
    <scope>NUCLEOTIDE SEQUENCE</scope>
    <source>
        <strain evidence="1">N/A</strain>
    </source>
</reference>
<dbReference type="Proteomes" id="UP001176961">
    <property type="component" value="Unassembled WGS sequence"/>
</dbReference>
<evidence type="ECO:0000313" key="2">
    <source>
        <dbReference type="Proteomes" id="UP001176961"/>
    </source>
</evidence>
<accession>A0AA36DUU4</accession>
<keyword evidence="2" id="KW-1185">Reference proteome</keyword>
<sequence>MLNHLNVESRPTEIFRMEMLSKSRLLKNSPAYENVFIRKSMTLQERTRERELRIAARELNEKEEQLNGLSVCPLHFYFRKILPLSKKPCPRSMFLSYFSYETLNDNIYIHPTTFYFLSFRLLQCYF</sequence>
<organism evidence="1 2">
    <name type="scientific">Cylicocyclus nassatus</name>
    <name type="common">Nematode worm</name>
    <dbReference type="NCBI Taxonomy" id="53992"/>
    <lineage>
        <taxon>Eukaryota</taxon>
        <taxon>Metazoa</taxon>
        <taxon>Ecdysozoa</taxon>
        <taxon>Nematoda</taxon>
        <taxon>Chromadorea</taxon>
        <taxon>Rhabditida</taxon>
        <taxon>Rhabditina</taxon>
        <taxon>Rhabditomorpha</taxon>
        <taxon>Strongyloidea</taxon>
        <taxon>Strongylidae</taxon>
        <taxon>Cylicocyclus</taxon>
    </lineage>
</organism>